<keyword evidence="6 9" id="KW-0812">Transmembrane</keyword>
<keyword evidence="4" id="KW-1003">Cell membrane</keyword>
<organism evidence="11 12">
    <name type="scientific">Methylopila turkensis</name>
    <dbReference type="NCBI Taxonomy" id="1437816"/>
    <lineage>
        <taxon>Bacteria</taxon>
        <taxon>Pseudomonadati</taxon>
        <taxon>Pseudomonadota</taxon>
        <taxon>Alphaproteobacteria</taxon>
        <taxon>Hyphomicrobiales</taxon>
        <taxon>Methylopilaceae</taxon>
        <taxon>Methylopila</taxon>
    </lineage>
</organism>
<dbReference type="InterPro" id="IPR027463">
    <property type="entry name" value="AcrB_DN_DC_subdom"/>
</dbReference>
<evidence type="ECO:0000256" key="2">
    <source>
        <dbReference type="ARBA" id="ARBA00010942"/>
    </source>
</evidence>
<dbReference type="SUPFAM" id="SSF82693">
    <property type="entry name" value="Multidrug efflux transporter AcrB pore domain, PN1, PN2, PC1 and PC2 subdomains"/>
    <property type="match status" value="4"/>
</dbReference>
<evidence type="ECO:0000313" key="12">
    <source>
        <dbReference type="Proteomes" id="UP001143309"/>
    </source>
</evidence>
<reference evidence="11" key="2">
    <citation type="submission" date="2023-01" db="EMBL/GenBank/DDBJ databases">
        <authorList>
            <person name="Sun Q."/>
            <person name="Evtushenko L."/>
        </authorList>
    </citation>
    <scope>NUCLEOTIDE SEQUENCE</scope>
    <source>
        <strain evidence="11">VKM B-2748</strain>
    </source>
</reference>
<evidence type="ECO:0000256" key="7">
    <source>
        <dbReference type="ARBA" id="ARBA00022989"/>
    </source>
</evidence>
<gene>
    <name evidence="11" type="primary">mexF</name>
    <name evidence="11" type="ORF">GCM10008174_21190</name>
</gene>
<dbReference type="FunFam" id="1.20.1640.10:FF:000001">
    <property type="entry name" value="Efflux pump membrane transporter"/>
    <property type="match status" value="1"/>
</dbReference>
<comment type="similarity">
    <text evidence="2 9">Belongs to the resistance-nodulation-cell division (RND) (TC 2.A.6) family.</text>
</comment>
<keyword evidence="7 9" id="KW-1133">Transmembrane helix</keyword>
<keyword evidence="12" id="KW-1185">Reference proteome</keyword>
<evidence type="ECO:0000256" key="9">
    <source>
        <dbReference type="RuleBase" id="RU364070"/>
    </source>
</evidence>
<dbReference type="RefSeq" id="WP_271200839.1">
    <property type="nucleotide sequence ID" value="NZ_BSFL01000002.1"/>
</dbReference>
<dbReference type="NCBIfam" id="TIGR00915">
    <property type="entry name" value="2A0602"/>
    <property type="match status" value="1"/>
</dbReference>
<evidence type="ECO:0000256" key="8">
    <source>
        <dbReference type="ARBA" id="ARBA00023136"/>
    </source>
</evidence>
<feature type="transmembrane region" description="Helical" evidence="9">
    <location>
        <begin position="1005"/>
        <end position="1032"/>
    </location>
</feature>
<dbReference type="PANTHER" id="PTHR32063">
    <property type="match status" value="1"/>
</dbReference>
<dbReference type="GO" id="GO:0042910">
    <property type="term" value="F:xenobiotic transmembrane transporter activity"/>
    <property type="evidence" value="ECO:0007669"/>
    <property type="project" value="TreeGrafter"/>
</dbReference>
<dbReference type="GO" id="GO:0015562">
    <property type="term" value="F:efflux transmembrane transporter activity"/>
    <property type="evidence" value="ECO:0007669"/>
    <property type="project" value="InterPro"/>
</dbReference>
<feature type="transmembrane region" description="Helical" evidence="9">
    <location>
        <begin position="872"/>
        <end position="892"/>
    </location>
</feature>
<keyword evidence="3 9" id="KW-0813">Transport</keyword>
<dbReference type="Proteomes" id="UP001143309">
    <property type="component" value="Unassembled WGS sequence"/>
</dbReference>
<dbReference type="NCBIfam" id="NF000282">
    <property type="entry name" value="RND_permease_1"/>
    <property type="match status" value="1"/>
</dbReference>
<dbReference type="GO" id="GO:0009636">
    <property type="term" value="P:response to toxic substance"/>
    <property type="evidence" value="ECO:0007669"/>
    <property type="project" value="UniProtKB-ARBA"/>
</dbReference>
<dbReference type="InterPro" id="IPR004764">
    <property type="entry name" value="MdtF-like"/>
</dbReference>
<comment type="subcellular location">
    <subcellularLocation>
        <location evidence="1 9">Cell inner membrane</location>
        <topology evidence="1 9">Multi-pass membrane protein</topology>
    </subcellularLocation>
</comment>
<feature type="transmembrane region" description="Helical" evidence="9">
    <location>
        <begin position="978"/>
        <end position="999"/>
    </location>
</feature>
<sequence length="1074" mass="114557">MGIGHFFVDRPIFASVISIVLMIVGGVALVSLPIAQYPEIAPPTISVTAQYPGANAETIAETVAAPLEQQINGVEGMIYMNSLATGDGRLQLTVTFQPGTNQDIAQVQVQNRVSQADPRLPEAVRRNGVQVNKRSSDFLMVVNLISPNKSLDTVYMSNYASVNVIDALKRIEGVGDITIFGERELSLRVWLDPNRLAAYGLAAGDVVSAISAQNVQVSGGSLGAPPSPPGTASQITVTTQGRFQTPEQFKQIIVRATSDGRLLRVGDVARVELAARTYSSNSYLGADPTVGMGIFQRPGTNATEAAEQIKATMETLKASFPAGLEYRTEYNPTEFINESITAVEHTIYEAVALVVLVVFIFLQSWRAAIIPVAAIPVSLIATFAVMSAFGFSLNMLTLFGLILAIGIVVDDAIVVVENVERNMALGKTPREAAHVTMDEVGTAVIAIALVLCAVFVPTAFIPGISGIFYQQFALTIAASTVLSALVSLTLSPALCAILLKPHQHGGKRSLGQRAADLFNRNFDRGANGYSRSVGWMVGHKSIFLIAYVALIGGAVYMFSSVPRGFIPQADQGYAILIAQLPEGANLQRTDEVARRAAEIVRQVPGVKNAVTIAGFSGATFSAASNAATSFIIFDPFNERTEHGASHTAPAILAEAQKRLFAIEEAFVLAILPPTVRGIGQGGGWKMYVQDRTNMGFVPLEASVNELIAKANASGQVTRVFTSFNTRAPQVYLDIDRVKAQQLNVPVQNIFEALQTLLGTAYVNDFTALGRTFQVNAQADAQFRVKLSDVYQFKVRSTNGALVPLGTLITERNQTGPYTVERQNIYNAIALQGDAAPGVSTGQAIALMERLAAETLPPGVQFEWVDLAYQEKLAGNTAVFVFALAILFVFLFLSAQYESWALPLAIILITPLSLLAALIGVWLKGSDNNILTQIGFIVLIGLAAKNAILIVEFARQREEEGESIVQAAVDACKDRLRPIIMTSLAFSLGVVPLAFATGAASELRQAIGVAVLAGMVGVTILGLFLTPVFYVTIRSLVSRFRKEKPKSTGDKPGGDSHKPGGGAPGAGQPPAPHPA</sequence>
<dbReference type="InterPro" id="IPR001036">
    <property type="entry name" value="Acrflvin-R"/>
</dbReference>
<evidence type="ECO:0000256" key="4">
    <source>
        <dbReference type="ARBA" id="ARBA00022475"/>
    </source>
</evidence>
<dbReference type="Gene3D" id="3.30.70.1440">
    <property type="entry name" value="Multidrug efflux transporter AcrB pore domain"/>
    <property type="match status" value="1"/>
</dbReference>
<evidence type="ECO:0000256" key="1">
    <source>
        <dbReference type="ARBA" id="ARBA00004429"/>
    </source>
</evidence>
<feature type="compositionally biased region" description="Basic and acidic residues" evidence="10">
    <location>
        <begin position="1044"/>
        <end position="1057"/>
    </location>
</feature>
<name>A0A9W6JRP0_9HYPH</name>
<feature type="transmembrane region" description="Helical" evidence="9">
    <location>
        <begin position="369"/>
        <end position="389"/>
    </location>
</feature>
<feature type="transmembrane region" description="Helical" evidence="9">
    <location>
        <begin position="472"/>
        <end position="499"/>
    </location>
</feature>
<keyword evidence="5 9" id="KW-0997">Cell inner membrane</keyword>
<dbReference type="PANTHER" id="PTHR32063:SF11">
    <property type="entry name" value="CATION OR DRUG EFFLUX SYSTEM PROTEIN"/>
    <property type="match status" value="1"/>
</dbReference>
<dbReference type="AlphaFoldDB" id="A0A9W6JRP0"/>
<feature type="transmembrane region" description="Helical" evidence="9">
    <location>
        <begin position="12"/>
        <end position="35"/>
    </location>
</feature>
<dbReference type="FunFam" id="3.30.70.1430:FF:000001">
    <property type="entry name" value="Efflux pump membrane transporter"/>
    <property type="match status" value="1"/>
</dbReference>
<proteinExistence type="inferred from homology"/>
<feature type="region of interest" description="Disordered" evidence="10">
    <location>
        <begin position="1040"/>
        <end position="1074"/>
    </location>
</feature>
<evidence type="ECO:0000256" key="6">
    <source>
        <dbReference type="ARBA" id="ARBA00022692"/>
    </source>
</evidence>
<feature type="transmembrane region" description="Helical" evidence="9">
    <location>
        <begin position="933"/>
        <end position="953"/>
    </location>
</feature>
<dbReference type="SUPFAM" id="SSF82714">
    <property type="entry name" value="Multidrug efflux transporter AcrB TolC docking domain, DN and DC subdomains"/>
    <property type="match status" value="2"/>
</dbReference>
<evidence type="ECO:0000313" key="11">
    <source>
        <dbReference type="EMBL" id="GLK80378.1"/>
    </source>
</evidence>
<dbReference type="PRINTS" id="PR00702">
    <property type="entry name" value="ACRIFLAVINRP"/>
</dbReference>
<dbReference type="Gene3D" id="3.30.70.1430">
    <property type="entry name" value="Multidrug efflux transporter AcrB pore domain"/>
    <property type="match status" value="2"/>
</dbReference>
<feature type="transmembrane region" description="Helical" evidence="9">
    <location>
        <begin position="440"/>
        <end position="460"/>
    </location>
</feature>
<protein>
    <recommendedName>
        <fullName evidence="9">Efflux pump membrane transporter</fullName>
    </recommendedName>
</protein>
<keyword evidence="8 9" id="KW-0472">Membrane</keyword>
<feature type="transmembrane region" description="Helical" evidence="9">
    <location>
        <begin position="899"/>
        <end position="921"/>
    </location>
</feature>
<dbReference type="Gene3D" id="3.30.70.1320">
    <property type="entry name" value="Multidrug efflux transporter AcrB pore domain like"/>
    <property type="match status" value="1"/>
</dbReference>
<accession>A0A9W6JRP0</accession>
<dbReference type="Gene3D" id="3.30.2090.10">
    <property type="entry name" value="Multidrug efflux transporter AcrB TolC docking domain, DN and DC subdomains"/>
    <property type="match status" value="2"/>
</dbReference>
<feature type="transmembrane region" description="Helical" evidence="9">
    <location>
        <begin position="541"/>
        <end position="559"/>
    </location>
</feature>
<evidence type="ECO:0000256" key="5">
    <source>
        <dbReference type="ARBA" id="ARBA00022519"/>
    </source>
</evidence>
<comment type="caution">
    <text evidence="11">The sequence shown here is derived from an EMBL/GenBank/DDBJ whole genome shotgun (WGS) entry which is preliminary data.</text>
</comment>
<dbReference type="Gene3D" id="1.20.1640.10">
    <property type="entry name" value="Multidrug efflux transporter AcrB transmembrane domain"/>
    <property type="match status" value="2"/>
</dbReference>
<dbReference type="EMBL" id="BSFL01000002">
    <property type="protein sequence ID" value="GLK80378.1"/>
    <property type="molecule type" value="Genomic_DNA"/>
</dbReference>
<dbReference type="Pfam" id="PF00873">
    <property type="entry name" value="ACR_tran"/>
    <property type="match status" value="1"/>
</dbReference>
<feature type="transmembrane region" description="Helical" evidence="9">
    <location>
        <begin position="345"/>
        <end position="362"/>
    </location>
</feature>
<reference evidence="11" key="1">
    <citation type="journal article" date="2014" name="Int. J. Syst. Evol. Microbiol.">
        <title>Complete genome sequence of Corynebacterium casei LMG S-19264T (=DSM 44701T), isolated from a smear-ripened cheese.</title>
        <authorList>
            <consortium name="US DOE Joint Genome Institute (JGI-PGF)"/>
            <person name="Walter F."/>
            <person name="Albersmeier A."/>
            <person name="Kalinowski J."/>
            <person name="Ruckert C."/>
        </authorList>
    </citation>
    <scope>NUCLEOTIDE SEQUENCE</scope>
    <source>
        <strain evidence="11">VKM B-2748</strain>
    </source>
</reference>
<dbReference type="SUPFAM" id="SSF82866">
    <property type="entry name" value="Multidrug efflux transporter AcrB transmembrane domain"/>
    <property type="match status" value="2"/>
</dbReference>
<dbReference type="GO" id="GO:0005886">
    <property type="term" value="C:plasma membrane"/>
    <property type="evidence" value="ECO:0007669"/>
    <property type="project" value="UniProtKB-SubCell"/>
</dbReference>
<evidence type="ECO:0000256" key="10">
    <source>
        <dbReference type="SAM" id="MobiDB-lite"/>
    </source>
</evidence>
<evidence type="ECO:0000256" key="3">
    <source>
        <dbReference type="ARBA" id="ARBA00022448"/>
    </source>
</evidence>
<feature type="transmembrane region" description="Helical" evidence="9">
    <location>
        <begin position="395"/>
        <end position="419"/>
    </location>
</feature>